<dbReference type="Pfam" id="PF03186">
    <property type="entry name" value="CobD_Cbib"/>
    <property type="match status" value="1"/>
</dbReference>
<evidence type="ECO:0000256" key="2">
    <source>
        <dbReference type="ARBA" id="ARBA00004953"/>
    </source>
</evidence>
<dbReference type="HAMAP" id="MF_00024">
    <property type="entry name" value="CobD_CbiB"/>
    <property type="match status" value="1"/>
</dbReference>
<comment type="subcellular location">
    <subcellularLocation>
        <location evidence="1 9">Cell membrane</location>
        <topology evidence="1 9">Multi-pass membrane protein</topology>
    </subcellularLocation>
</comment>
<comment type="caution">
    <text evidence="10">The sequence shown here is derived from an EMBL/GenBank/DDBJ whole genome shotgun (WGS) entry which is preliminary data.</text>
</comment>
<dbReference type="OrthoDB" id="8533534at2"/>
<sequence length="310" mass="34888">MSFLSLIAALLVEHFYPLNSRLQIYHLFTRYTNFLELQFNAEQHKHGMIAWILAALPPVIIVTVIYFLLFSISPFLAWAWNAVVLYATMGFKYFSNINAAIAEALKNNDVEQARSQLAKWTGKDAGELSEGEIARLCIEQVFICSHRQIFGAIAWFVVLSPLGPMGAVLYRITSILVRKWGDMSVNDLGEFGKFATRIFDWMDWVPSRLTAISFAIVGDFEDAVYCWRSQAALWMHKTQGILLASGAGALGVKLGDPIHQNGELVFRPELGVGEDADFDYMHSAVSLVWRTLVLWLVVLLLLHLAKLMGN</sequence>
<keyword evidence="6 9" id="KW-0812">Transmembrane</keyword>
<evidence type="ECO:0000256" key="7">
    <source>
        <dbReference type="ARBA" id="ARBA00022989"/>
    </source>
</evidence>
<feature type="transmembrane region" description="Helical" evidence="9">
    <location>
        <begin position="48"/>
        <end position="68"/>
    </location>
</feature>
<feature type="transmembrane region" description="Helical" evidence="9">
    <location>
        <begin position="149"/>
        <end position="170"/>
    </location>
</feature>
<dbReference type="GO" id="GO:0015420">
    <property type="term" value="F:ABC-type vitamin B12 transporter activity"/>
    <property type="evidence" value="ECO:0007669"/>
    <property type="project" value="UniProtKB-UniRule"/>
</dbReference>
<reference evidence="10 11" key="1">
    <citation type="submission" date="2019-03" db="EMBL/GenBank/DDBJ databases">
        <title>Genomic Encyclopedia of Type Strains, Phase IV (KMG-IV): sequencing the most valuable type-strain genomes for metagenomic binning, comparative biology and taxonomic classification.</title>
        <authorList>
            <person name="Goeker M."/>
        </authorList>
    </citation>
    <scope>NUCLEOTIDE SEQUENCE [LARGE SCALE GENOMIC DNA]</scope>
    <source>
        <strain evidence="10 11">DSM 100309</strain>
    </source>
</reference>
<accession>A0A4R3YCL2</accession>
<keyword evidence="4 9" id="KW-1003">Cell membrane</keyword>
<keyword evidence="5 9" id="KW-0169">Cobalamin biosynthesis</keyword>
<dbReference type="RefSeq" id="WP_124948315.1">
    <property type="nucleotide sequence ID" value="NZ_BHVT01000081.1"/>
</dbReference>
<protein>
    <recommendedName>
        <fullName evidence="9">Cobalamin biosynthesis protein CobD</fullName>
    </recommendedName>
</protein>
<dbReference type="Proteomes" id="UP000295367">
    <property type="component" value="Unassembled WGS sequence"/>
</dbReference>
<comment type="caution">
    <text evidence="9">Lacks conserved residue(s) required for the propagation of feature annotation.</text>
</comment>
<evidence type="ECO:0000256" key="9">
    <source>
        <dbReference type="HAMAP-Rule" id="MF_00024"/>
    </source>
</evidence>
<proteinExistence type="inferred from homology"/>
<gene>
    <name evidence="9" type="primary">cobD</name>
    <name evidence="10" type="ORF">EDC63_10270</name>
</gene>
<organism evidence="10 11">
    <name type="scientific">Sulfurirhabdus autotrophica</name>
    <dbReference type="NCBI Taxonomy" id="1706046"/>
    <lineage>
        <taxon>Bacteria</taxon>
        <taxon>Pseudomonadati</taxon>
        <taxon>Pseudomonadota</taxon>
        <taxon>Betaproteobacteria</taxon>
        <taxon>Nitrosomonadales</taxon>
        <taxon>Sulfuricellaceae</taxon>
        <taxon>Sulfurirhabdus</taxon>
    </lineage>
</organism>
<name>A0A4R3YCL2_9PROT</name>
<dbReference type="GO" id="GO:0009236">
    <property type="term" value="P:cobalamin biosynthetic process"/>
    <property type="evidence" value="ECO:0007669"/>
    <property type="project" value="UniProtKB-UniRule"/>
</dbReference>
<evidence type="ECO:0000256" key="4">
    <source>
        <dbReference type="ARBA" id="ARBA00022475"/>
    </source>
</evidence>
<feature type="transmembrane region" description="Helical" evidence="9">
    <location>
        <begin position="75"/>
        <end position="94"/>
    </location>
</feature>
<feature type="transmembrane region" description="Helical" evidence="9">
    <location>
        <begin position="287"/>
        <end position="305"/>
    </location>
</feature>
<evidence type="ECO:0000256" key="6">
    <source>
        <dbReference type="ARBA" id="ARBA00022692"/>
    </source>
</evidence>
<evidence type="ECO:0000256" key="8">
    <source>
        <dbReference type="ARBA" id="ARBA00023136"/>
    </source>
</evidence>
<dbReference type="GO" id="GO:0048472">
    <property type="term" value="F:threonine-phosphate decarboxylase activity"/>
    <property type="evidence" value="ECO:0007669"/>
    <property type="project" value="InterPro"/>
</dbReference>
<comment type="pathway">
    <text evidence="2 9">Cofactor biosynthesis; adenosylcobalamin biosynthesis.</text>
</comment>
<dbReference type="GO" id="GO:0005886">
    <property type="term" value="C:plasma membrane"/>
    <property type="evidence" value="ECO:0007669"/>
    <property type="project" value="UniProtKB-SubCell"/>
</dbReference>
<evidence type="ECO:0000256" key="3">
    <source>
        <dbReference type="ARBA" id="ARBA00006263"/>
    </source>
</evidence>
<evidence type="ECO:0000256" key="5">
    <source>
        <dbReference type="ARBA" id="ARBA00022573"/>
    </source>
</evidence>
<dbReference type="PANTHER" id="PTHR34308:SF1">
    <property type="entry name" value="COBALAMIN BIOSYNTHESIS PROTEIN CBIB"/>
    <property type="match status" value="1"/>
</dbReference>
<evidence type="ECO:0000313" key="11">
    <source>
        <dbReference type="Proteomes" id="UP000295367"/>
    </source>
</evidence>
<dbReference type="EMBL" id="SMCO01000002">
    <property type="protein sequence ID" value="TCV89552.1"/>
    <property type="molecule type" value="Genomic_DNA"/>
</dbReference>
<dbReference type="PANTHER" id="PTHR34308">
    <property type="entry name" value="COBALAMIN BIOSYNTHESIS PROTEIN CBIB"/>
    <property type="match status" value="1"/>
</dbReference>
<keyword evidence="7 9" id="KW-1133">Transmembrane helix</keyword>
<dbReference type="UniPathway" id="UPA00148"/>
<dbReference type="InterPro" id="IPR004485">
    <property type="entry name" value="Cobalamin_biosynth_CobD/CbiB"/>
</dbReference>
<comment type="function">
    <text evidence="9">Converts cobyric acid to cobinamide by the addition of aminopropanol on the F carboxylic group.</text>
</comment>
<keyword evidence="8 9" id="KW-0472">Membrane</keyword>
<comment type="similarity">
    <text evidence="3 9">Belongs to the CobD/CbiB family.</text>
</comment>
<evidence type="ECO:0000313" key="10">
    <source>
        <dbReference type="EMBL" id="TCV89552.1"/>
    </source>
</evidence>
<dbReference type="AlphaFoldDB" id="A0A4R3YCL2"/>
<keyword evidence="11" id="KW-1185">Reference proteome</keyword>
<evidence type="ECO:0000256" key="1">
    <source>
        <dbReference type="ARBA" id="ARBA00004651"/>
    </source>
</evidence>
<dbReference type="NCBIfam" id="NF005792">
    <property type="entry name" value="PRK07630.1"/>
    <property type="match status" value="1"/>
</dbReference>